<proteinExistence type="predicted"/>
<reference evidence="1 2" key="1">
    <citation type="submission" date="2015-01" db="EMBL/GenBank/DDBJ databases">
        <authorList>
            <person name="Xiang T."/>
            <person name="Song Y."/>
            <person name="Huang L."/>
            <person name="Wang B."/>
            <person name="Wu P."/>
        </authorList>
    </citation>
    <scope>NUCLEOTIDE SEQUENCE [LARGE SCALE GENOMIC DNA]</scope>
    <source>
        <strain evidence="1 2">CcD93</strain>
    </source>
</reference>
<name>A0A0B7IND6_9FLAO</name>
<dbReference type="AlphaFoldDB" id="A0A0B7IND6"/>
<dbReference type="Proteomes" id="UP000038200">
    <property type="component" value="Unassembled WGS sequence"/>
</dbReference>
<evidence type="ECO:0000313" key="2">
    <source>
        <dbReference type="Proteomes" id="UP000038200"/>
    </source>
</evidence>
<organism evidence="1 2">
    <name type="scientific">Capnocytophaga canis</name>
    <dbReference type="NCBI Taxonomy" id="1848903"/>
    <lineage>
        <taxon>Bacteria</taxon>
        <taxon>Pseudomonadati</taxon>
        <taxon>Bacteroidota</taxon>
        <taxon>Flavobacteriia</taxon>
        <taxon>Flavobacteriales</taxon>
        <taxon>Flavobacteriaceae</taxon>
        <taxon>Capnocytophaga</taxon>
    </lineage>
</organism>
<dbReference type="EMBL" id="CDOL01000229">
    <property type="protein sequence ID" value="CEN53340.1"/>
    <property type="molecule type" value="Genomic_DNA"/>
</dbReference>
<gene>
    <name evidence="1" type="ORF">CCAND93_400017</name>
</gene>
<accession>A0A0B7IND6</accession>
<sequence length="70" mass="7993">MFSKVSCNFTVIDAFVSISCGRSSLLLHPTNVAPVTNNVNNNFLTVYKILNRLLNFFNDFILIDYFMLLV</sequence>
<evidence type="ECO:0000313" key="1">
    <source>
        <dbReference type="EMBL" id="CEN53340.1"/>
    </source>
</evidence>
<protein>
    <submittedName>
        <fullName evidence="1">Uncharacterized protein</fullName>
    </submittedName>
</protein>